<feature type="transmembrane region" description="Helical" evidence="1">
    <location>
        <begin position="210"/>
        <end position="228"/>
    </location>
</feature>
<reference evidence="2 3" key="1">
    <citation type="submission" date="2017-07" db="EMBL/GenBank/DDBJ databases">
        <title>Genome Sequence of Sulfitobacter pseudonitzschiae Strain SMR1 Isolated from a culture of the Diatom Skeletonema marinoi.</title>
        <authorList>
            <person name="Topel M."/>
            <person name="Pinder M.I.M."/>
            <person name="Johansson O.N."/>
            <person name="Kourtchenko O."/>
            <person name="Godhe A."/>
            <person name="Clarke A.K."/>
        </authorList>
    </citation>
    <scope>NUCLEOTIDE SEQUENCE [LARGE SCALE GENOMIC DNA]</scope>
    <source>
        <strain evidence="2 3">SMR1</strain>
    </source>
</reference>
<feature type="transmembrane region" description="Helical" evidence="1">
    <location>
        <begin position="67"/>
        <end position="91"/>
    </location>
</feature>
<feature type="transmembrane region" description="Helical" evidence="1">
    <location>
        <begin position="19"/>
        <end position="37"/>
    </location>
</feature>
<dbReference type="Pfam" id="PF05987">
    <property type="entry name" value="DUF898"/>
    <property type="match status" value="1"/>
</dbReference>
<dbReference type="RefSeq" id="WP_089421210.1">
    <property type="nucleotide sequence ID" value="NZ_CP022415.1"/>
</dbReference>
<feature type="transmembrane region" description="Helical" evidence="1">
    <location>
        <begin position="111"/>
        <end position="130"/>
    </location>
</feature>
<evidence type="ECO:0000313" key="3">
    <source>
        <dbReference type="Proteomes" id="UP000199754"/>
    </source>
</evidence>
<feature type="transmembrane region" description="Helical" evidence="1">
    <location>
        <begin position="305"/>
        <end position="325"/>
    </location>
</feature>
<keyword evidence="1" id="KW-1133">Transmembrane helix</keyword>
<dbReference type="STRING" id="1402135.SAMN05444149_103208"/>
<keyword evidence="1" id="KW-0472">Membrane</keyword>
<keyword evidence="3" id="KW-1185">Reference proteome</keyword>
<gene>
    <name evidence="2" type="ORF">SULPSESMR1_02639</name>
</gene>
<dbReference type="KEGG" id="spse:SULPSESMR1_02639"/>
<protein>
    <submittedName>
        <fullName evidence="2">Membrane protein</fullName>
    </submittedName>
</protein>
<organism evidence="2 3">
    <name type="scientific">Pseudosulfitobacter pseudonitzschiae</name>
    <dbReference type="NCBI Taxonomy" id="1402135"/>
    <lineage>
        <taxon>Bacteria</taxon>
        <taxon>Pseudomonadati</taxon>
        <taxon>Pseudomonadota</taxon>
        <taxon>Alphaproteobacteria</taxon>
        <taxon>Rhodobacterales</taxon>
        <taxon>Roseobacteraceae</taxon>
        <taxon>Pseudosulfitobacter</taxon>
    </lineage>
</organism>
<keyword evidence="1" id="KW-0812">Transmembrane</keyword>
<sequence length="409" mass="44438">MSATIHGQYHGKAGPLFSLYFKTAILTLITLGIYRFWAKTRIRKYIWSATAGDGDSFEYTGTGLEKLLGFLFAIVVLAVYLGIVQMALFYFGLNLFSEPRNDIEVMAQVGAIYISLLAVLPLLLFAVYRARRYKMARTRWRGLRFGMENGAWGYVWRALGHGFLTIITLGILLPRQTFWLEKYMTDRTWYGDARFEQTGRWQSLYPGLKHVLFAVLLIVIGSALAVVVEIPVLAVVSVLVGYIWLIVGGVYYRIYAFNVLTRAKMLDGAVTFDSGARTGRVIGITLTGIAAIIGAAIIGFLFMGLVLMATLGMSFGALGALFGGYASPDDFNAAGGILGGIVVAVLYVALILALGGLSLVMITQRIIDHVVSSVVVANAPHLDHINQRAPDPGADAEGFADALDIGGAI</sequence>
<dbReference type="EMBL" id="CP022415">
    <property type="protein sequence ID" value="ASM73434.1"/>
    <property type="molecule type" value="Genomic_DNA"/>
</dbReference>
<feature type="transmembrane region" description="Helical" evidence="1">
    <location>
        <begin position="281"/>
        <end position="298"/>
    </location>
</feature>
<feature type="transmembrane region" description="Helical" evidence="1">
    <location>
        <begin position="337"/>
        <end position="362"/>
    </location>
</feature>
<dbReference type="InterPro" id="IPR010295">
    <property type="entry name" value="DUF898"/>
</dbReference>
<dbReference type="OrthoDB" id="7462354at2"/>
<name>A0A221K355_9RHOB</name>
<accession>A0A221K355</accession>
<feature type="transmembrane region" description="Helical" evidence="1">
    <location>
        <begin position="235"/>
        <end position="255"/>
    </location>
</feature>
<evidence type="ECO:0000313" key="2">
    <source>
        <dbReference type="EMBL" id="ASM73434.1"/>
    </source>
</evidence>
<dbReference type="AlphaFoldDB" id="A0A221K355"/>
<dbReference type="Proteomes" id="UP000199754">
    <property type="component" value="Chromosome"/>
</dbReference>
<evidence type="ECO:0000256" key="1">
    <source>
        <dbReference type="SAM" id="Phobius"/>
    </source>
</evidence>
<feature type="transmembrane region" description="Helical" evidence="1">
    <location>
        <begin position="151"/>
        <end position="173"/>
    </location>
</feature>
<proteinExistence type="predicted"/>